<feature type="region of interest" description="Disordered" evidence="1">
    <location>
        <begin position="1"/>
        <end position="49"/>
    </location>
</feature>
<organism evidence="2 5">
    <name type="scientific">Crassostrea virginica</name>
    <name type="common">Eastern oyster</name>
    <dbReference type="NCBI Taxonomy" id="6565"/>
    <lineage>
        <taxon>Eukaryota</taxon>
        <taxon>Metazoa</taxon>
        <taxon>Spiralia</taxon>
        <taxon>Lophotrochozoa</taxon>
        <taxon>Mollusca</taxon>
        <taxon>Bivalvia</taxon>
        <taxon>Autobranchia</taxon>
        <taxon>Pteriomorphia</taxon>
        <taxon>Ostreida</taxon>
        <taxon>Ostreoidea</taxon>
        <taxon>Ostreidae</taxon>
        <taxon>Crassostrea</taxon>
    </lineage>
</organism>
<dbReference type="RefSeq" id="XP_022293433.1">
    <property type="nucleotide sequence ID" value="XM_022437725.1"/>
</dbReference>
<keyword evidence="2" id="KW-1185">Reference proteome</keyword>
<proteinExistence type="predicted"/>
<accession>A0A8B8AS11</accession>
<sequence length="354" mass="37712">MLSPGGALLGDVVHGSEKTKNGHQTLSGFDQGLSSPTAGSLGMSTASGSEKNLTMDTNVGNQVIDAKTEVSPFSNKKKFQSIFSTTTENTLGNTESKSLLIPSNVAQNKDAYTFSAIDNTGIIKPNAQSTSKLRNKNVKSIQNVNNENDLTNSHVDVTGNSIPTQGSSLQNNGFANIMPSLQKTEQASTQLRVPTENIILDSTALQKELGNTVIKYPSGASEPYNTLLENIQLIKGNADVSRNNVQSDQLVASEAPSAQQSTVKPVTPIINYEVTTAPGTTTTHATAKKTVTLEVPSLDMLMPIQLTTPPLSLQKLVVTTLPASMDYTMAPTTMVPPTSTYTVIPSFRQCPWNP</sequence>
<dbReference type="KEGG" id="cvn:111104011"/>
<dbReference type="Proteomes" id="UP000694844">
    <property type="component" value="Chromosome 1"/>
</dbReference>
<evidence type="ECO:0000313" key="3">
    <source>
        <dbReference type="RefSeq" id="XP_022293416.1"/>
    </source>
</evidence>
<evidence type="ECO:0000313" key="4">
    <source>
        <dbReference type="RefSeq" id="XP_022293424.1"/>
    </source>
</evidence>
<protein>
    <submittedName>
        <fullName evidence="3 4">Uncharacterized protein LOC111104011 isoform X1</fullName>
    </submittedName>
</protein>
<evidence type="ECO:0000313" key="5">
    <source>
        <dbReference type="RefSeq" id="XP_022293433.1"/>
    </source>
</evidence>
<name>A0A8B8AS11_CRAVI</name>
<gene>
    <name evidence="3 4 5 6" type="primary">LOC111104011</name>
</gene>
<dbReference type="RefSeq" id="XP_022293416.1">
    <property type="nucleotide sequence ID" value="XM_022437708.1"/>
</dbReference>
<evidence type="ECO:0000313" key="2">
    <source>
        <dbReference type="Proteomes" id="UP000694844"/>
    </source>
</evidence>
<evidence type="ECO:0000313" key="6">
    <source>
        <dbReference type="RefSeq" id="XP_022293441.1"/>
    </source>
</evidence>
<reference evidence="2" key="1">
    <citation type="submission" date="2024-06" db="UniProtKB">
        <authorList>
            <consortium name="RefSeq"/>
        </authorList>
    </citation>
    <scope>NUCLEOTIDE SEQUENCE [LARGE SCALE GENOMIC DNA]</scope>
</reference>
<dbReference type="GeneID" id="111104011"/>
<dbReference type="RefSeq" id="XP_022293424.1">
    <property type="nucleotide sequence ID" value="XM_022437716.1"/>
</dbReference>
<feature type="compositionally biased region" description="Polar residues" evidence="1">
    <location>
        <begin position="22"/>
        <end position="49"/>
    </location>
</feature>
<evidence type="ECO:0000256" key="1">
    <source>
        <dbReference type="SAM" id="MobiDB-lite"/>
    </source>
</evidence>
<dbReference type="AlphaFoldDB" id="A0A8B8AS11"/>
<dbReference type="RefSeq" id="XP_022293441.1">
    <property type="nucleotide sequence ID" value="XM_022437733.1"/>
</dbReference>
<reference evidence="3 4" key="2">
    <citation type="submission" date="2025-04" db="UniProtKB">
        <authorList>
            <consortium name="RefSeq"/>
        </authorList>
    </citation>
    <scope>IDENTIFICATION</scope>
    <source>
        <tissue evidence="3 4">Whole sample</tissue>
    </source>
</reference>